<dbReference type="InterPro" id="IPR007210">
    <property type="entry name" value="ABC_Gly_betaine_transp_sub-bd"/>
</dbReference>
<feature type="chain" id="PRO_5047027603" evidence="2">
    <location>
        <begin position="22"/>
        <end position="313"/>
    </location>
</feature>
<evidence type="ECO:0000256" key="1">
    <source>
        <dbReference type="SAM" id="MobiDB-lite"/>
    </source>
</evidence>
<dbReference type="Proteomes" id="UP001595279">
    <property type="component" value="Unassembled WGS sequence"/>
</dbReference>
<keyword evidence="2" id="KW-0732">Signal</keyword>
<feature type="domain" description="ABC-type glycine betaine transport system substrate-binding" evidence="3">
    <location>
        <begin position="50"/>
        <end position="191"/>
    </location>
</feature>
<dbReference type="SUPFAM" id="SSF53850">
    <property type="entry name" value="Periplasmic binding protein-like II"/>
    <property type="match status" value="2"/>
</dbReference>
<accession>A0ABV7CSS4</accession>
<organism evidence="4 5">
    <name type="scientific">Virgibacillus xinjiangensis</name>
    <dbReference type="NCBI Taxonomy" id="393090"/>
    <lineage>
        <taxon>Bacteria</taxon>
        <taxon>Bacillati</taxon>
        <taxon>Bacillota</taxon>
        <taxon>Bacilli</taxon>
        <taxon>Bacillales</taxon>
        <taxon>Bacillaceae</taxon>
        <taxon>Virgibacillus</taxon>
    </lineage>
</organism>
<gene>
    <name evidence="4" type="ORF">ACFOGI_03945</name>
</gene>
<evidence type="ECO:0000256" key="2">
    <source>
        <dbReference type="SAM" id="SignalP"/>
    </source>
</evidence>
<name>A0ABV7CSS4_9BACI</name>
<feature type="signal peptide" evidence="2">
    <location>
        <begin position="1"/>
        <end position="21"/>
    </location>
</feature>
<dbReference type="Gene3D" id="3.40.190.100">
    <property type="entry name" value="Glycine betaine-binding periplasmic protein, domain 2"/>
    <property type="match status" value="1"/>
</dbReference>
<comment type="caution">
    <text evidence="4">The sequence shown here is derived from an EMBL/GenBank/DDBJ whole genome shotgun (WGS) entry which is preliminary data.</text>
</comment>
<sequence length="313" mass="34208">MFGFSWKRLGIVAGLSLSLVAAGCGQDDTEETTDNADNNGDNQTENTANIGEAIEYTITGIEPGAGITQATDDALAEYENLAGWEQENSSTAAMLTELGDAIDNEEPIVIAGWSPHYKFAKWDLKYLEDPKEVYGGVEELTTLARKGLQEDMPEAYTILDRFKWEPEDMESVMLAAQDMDFEQAAQQWVDENQETVAEWTDGVESVDGQAIELVLTPWDTERASTNVVKLVLEEKGYDVTMTPVDPSVTFQAVATGDGDATVAAWLPQTHGAFYEEHEGDFDDLGANLVGAKIGLVVPSYMEIDSIEDLEPAE</sequence>
<proteinExistence type="predicted"/>
<protein>
    <submittedName>
        <fullName evidence="4">Glycine betaine ABC transporter substrate-binding protein</fullName>
    </submittedName>
</protein>
<dbReference type="Gene3D" id="3.10.105.10">
    <property type="entry name" value="Dipeptide-binding Protein, Domain 3"/>
    <property type="match status" value="1"/>
</dbReference>
<evidence type="ECO:0000313" key="5">
    <source>
        <dbReference type="Proteomes" id="UP001595279"/>
    </source>
</evidence>
<reference evidence="5" key="1">
    <citation type="journal article" date="2019" name="Int. J. Syst. Evol. Microbiol.">
        <title>The Global Catalogue of Microorganisms (GCM) 10K type strain sequencing project: providing services to taxonomists for standard genome sequencing and annotation.</title>
        <authorList>
            <consortium name="The Broad Institute Genomics Platform"/>
            <consortium name="The Broad Institute Genome Sequencing Center for Infectious Disease"/>
            <person name="Wu L."/>
            <person name="Ma J."/>
        </authorList>
    </citation>
    <scope>NUCLEOTIDE SEQUENCE [LARGE SCALE GENOMIC DNA]</scope>
    <source>
        <strain evidence="5">KCTC 13128</strain>
    </source>
</reference>
<feature type="domain" description="ABC-type glycine betaine transport system substrate-binding" evidence="3">
    <location>
        <begin position="211"/>
        <end position="310"/>
    </location>
</feature>
<feature type="region of interest" description="Disordered" evidence="1">
    <location>
        <begin position="26"/>
        <end position="46"/>
    </location>
</feature>
<keyword evidence="5" id="KW-1185">Reference proteome</keyword>
<dbReference type="RefSeq" id="WP_390268742.1">
    <property type="nucleotide sequence ID" value="NZ_JBHRSA010000012.1"/>
</dbReference>
<evidence type="ECO:0000259" key="3">
    <source>
        <dbReference type="Pfam" id="PF04069"/>
    </source>
</evidence>
<evidence type="ECO:0000313" key="4">
    <source>
        <dbReference type="EMBL" id="MFC3039391.1"/>
    </source>
</evidence>
<dbReference type="PROSITE" id="PS51257">
    <property type="entry name" value="PROKAR_LIPOPROTEIN"/>
    <property type="match status" value="1"/>
</dbReference>
<feature type="compositionally biased region" description="Low complexity" evidence="1">
    <location>
        <begin position="35"/>
        <end position="44"/>
    </location>
</feature>
<dbReference type="EMBL" id="JBHRSA010000012">
    <property type="protein sequence ID" value="MFC3039391.1"/>
    <property type="molecule type" value="Genomic_DNA"/>
</dbReference>
<dbReference type="Pfam" id="PF04069">
    <property type="entry name" value="OpuAC"/>
    <property type="match status" value="2"/>
</dbReference>